<dbReference type="InterPro" id="IPR000524">
    <property type="entry name" value="Tscrpt_reg_HTH_GntR"/>
</dbReference>
<dbReference type="Proteomes" id="UP000758611">
    <property type="component" value="Unassembled WGS sequence"/>
</dbReference>
<evidence type="ECO:0000259" key="4">
    <source>
        <dbReference type="PROSITE" id="PS50949"/>
    </source>
</evidence>
<dbReference type="EMBL" id="JABZRE010000007">
    <property type="protein sequence ID" value="MBF1306766.1"/>
    <property type="molecule type" value="Genomic_DNA"/>
</dbReference>
<sequence>MNKRGRTKEDIFNVLKDRIVTLQYEPGKILNEIELSEEFGVSRTPIRTVFQQLESIKLVDIVPRYGVQVATLNFLNIKSLFEVTKVLDPLATKLAVSKLTDEDIKQLKEIVSTLETYDTTKNYQEAILLDEKFHKIVTKSCANPWLIDILTDLHCQTERLWHYCDIYFSDMEIFTRTFKKIVEAFENKDEEMAEKYAREHIEDFVEKIKSALL</sequence>
<proteinExistence type="predicted"/>
<dbReference type="RefSeq" id="WP_029948659.1">
    <property type="nucleotide sequence ID" value="NZ_BHYQ01000003.1"/>
</dbReference>
<dbReference type="PANTHER" id="PTHR43537">
    <property type="entry name" value="TRANSCRIPTIONAL REGULATOR, GNTR FAMILY"/>
    <property type="match status" value="1"/>
</dbReference>
<dbReference type="Gene3D" id="1.20.120.530">
    <property type="entry name" value="GntR ligand-binding domain-like"/>
    <property type="match status" value="1"/>
</dbReference>
<keyword evidence="2" id="KW-0238">DNA-binding</keyword>
<dbReference type="EMBL" id="JANDZV010000001">
    <property type="protein sequence ID" value="MCZ7407005.1"/>
    <property type="molecule type" value="Genomic_DNA"/>
</dbReference>
<dbReference type="PROSITE" id="PS50949">
    <property type="entry name" value="HTH_GNTR"/>
    <property type="match status" value="1"/>
</dbReference>
<dbReference type="KEGG" id="pmic:NW74_05220"/>
<dbReference type="Gene3D" id="1.10.10.10">
    <property type="entry name" value="Winged helix-like DNA-binding domain superfamily/Winged helix DNA-binding domain"/>
    <property type="match status" value="1"/>
</dbReference>
<dbReference type="Proteomes" id="UP000031386">
    <property type="component" value="Chromosome"/>
</dbReference>
<organism evidence="5 8">
    <name type="scientific">Parvimonas micra</name>
    <dbReference type="NCBI Taxonomy" id="33033"/>
    <lineage>
        <taxon>Bacteria</taxon>
        <taxon>Bacillati</taxon>
        <taxon>Bacillota</taxon>
        <taxon>Tissierellia</taxon>
        <taxon>Tissierellales</taxon>
        <taxon>Peptoniphilaceae</taxon>
        <taxon>Parvimonas</taxon>
    </lineage>
</organism>
<reference evidence="6" key="2">
    <citation type="submission" date="2020-04" db="EMBL/GenBank/DDBJ databases">
        <title>Deep metagenomics examines the oral microbiome during advanced dental caries in children, revealing novel taxa and co-occurrences with host molecules.</title>
        <authorList>
            <person name="Baker J.L."/>
            <person name="Morton J.T."/>
            <person name="Dinis M."/>
            <person name="Alvarez R."/>
            <person name="Tran N.C."/>
            <person name="Knight R."/>
            <person name="Edlund A."/>
        </authorList>
    </citation>
    <scope>NUCLEOTIDE SEQUENCE</scope>
    <source>
        <strain evidence="6">JCVI_23_bin.11</strain>
    </source>
</reference>
<feature type="domain" description="HTH gntR-type" evidence="4">
    <location>
        <begin position="5"/>
        <end position="72"/>
    </location>
</feature>
<dbReference type="Proteomes" id="UP001141458">
    <property type="component" value="Unassembled WGS sequence"/>
</dbReference>
<name>A0A0B4S1S7_9FIRM</name>
<evidence type="ECO:0000313" key="6">
    <source>
        <dbReference type="EMBL" id="MBF1306766.1"/>
    </source>
</evidence>
<dbReference type="InterPro" id="IPR011711">
    <property type="entry name" value="GntR_C"/>
</dbReference>
<evidence type="ECO:0000313" key="7">
    <source>
        <dbReference type="EMBL" id="MCZ7407005.1"/>
    </source>
</evidence>
<dbReference type="GO" id="GO:0003677">
    <property type="term" value="F:DNA binding"/>
    <property type="evidence" value="ECO:0007669"/>
    <property type="project" value="UniProtKB-KW"/>
</dbReference>
<dbReference type="SUPFAM" id="SSF46785">
    <property type="entry name" value="Winged helix' DNA-binding domain"/>
    <property type="match status" value="1"/>
</dbReference>
<keyword evidence="3" id="KW-0804">Transcription</keyword>
<dbReference type="SUPFAM" id="SSF48008">
    <property type="entry name" value="GntR ligand-binding domain-like"/>
    <property type="match status" value="1"/>
</dbReference>
<evidence type="ECO:0000313" key="5">
    <source>
        <dbReference type="EMBL" id="AIZ36775.1"/>
    </source>
</evidence>
<dbReference type="InterPro" id="IPR036390">
    <property type="entry name" value="WH_DNA-bd_sf"/>
</dbReference>
<dbReference type="GO" id="GO:0003700">
    <property type="term" value="F:DNA-binding transcription factor activity"/>
    <property type="evidence" value="ECO:0007669"/>
    <property type="project" value="InterPro"/>
</dbReference>
<evidence type="ECO:0000256" key="2">
    <source>
        <dbReference type="ARBA" id="ARBA00023125"/>
    </source>
</evidence>
<evidence type="ECO:0000256" key="1">
    <source>
        <dbReference type="ARBA" id="ARBA00023015"/>
    </source>
</evidence>
<keyword evidence="8" id="KW-1185">Reference proteome</keyword>
<dbReference type="Pfam" id="PF00392">
    <property type="entry name" value="GntR"/>
    <property type="match status" value="1"/>
</dbReference>
<keyword evidence="1" id="KW-0805">Transcription regulation</keyword>
<dbReference type="PANTHER" id="PTHR43537:SF24">
    <property type="entry name" value="GLUCONATE OPERON TRANSCRIPTIONAL REPRESSOR"/>
    <property type="match status" value="1"/>
</dbReference>
<dbReference type="CDD" id="cd07377">
    <property type="entry name" value="WHTH_GntR"/>
    <property type="match status" value="1"/>
</dbReference>
<gene>
    <name evidence="6" type="ORF">HXM94_03095</name>
    <name evidence="7" type="ORF">NND69_01280</name>
    <name evidence="5" type="ORF">NW74_05220</name>
</gene>
<dbReference type="InterPro" id="IPR036388">
    <property type="entry name" value="WH-like_DNA-bd_sf"/>
</dbReference>
<accession>A0A0B4S1S7</accession>
<evidence type="ECO:0000313" key="8">
    <source>
        <dbReference type="Proteomes" id="UP000031386"/>
    </source>
</evidence>
<reference evidence="5 8" key="1">
    <citation type="submission" date="2014-10" db="EMBL/GenBank/DDBJ databases">
        <title>Complete genome sequence of Parvimonas micra KCOM 1535 (= ChDC B708).</title>
        <authorList>
            <person name="Kook J.-K."/>
            <person name="Park S.-N."/>
            <person name="Lim Y.K."/>
            <person name="Roh H."/>
        </authorList>
    </citation>
    <scope>NUCLEOTIDE SEQUENCE [LARGE SCALE GENOMIC DNA]</scope>
    <source>
        <strain evidence="5">KCOM 1535</strain>
        <strain evidence="8">KCOM 1535 / ChDC B708</strain>
    </source>
</reference>
<reference evidence="7" key="3">
    <citation type="submission" date="2022-07" db="EMBL/GenBank/DDBJ databases">
        <title>Parvimonas micra travels from the subgingival sulcus of the human oral cavity to the colorectal adenocarcinoma.</title>
        <authorList>
            <person name="Conde-Perez K."/>
            <person name="Buetas E."/>
            <person name="Aja-Macaya P."/>
            <person name="Martin-De Arribas E."/>
            <person name="Iglesias-Corras I."/>
            <person name="Trigo-Tasende N."/>
            <person name="Nasser-Ali M."/>
            <person name="Estevez L.S."/>
            <person name="Rumbo-Feal S."/>
            <person name="Otero-Alen B."/>
            <person name="Noguera J.F."/>
            <person name="Concha A."/>
            <person name="Pardinas-Lopez S."/>
            <person name="Carda-Dieguez M."/>
            <person name="Gomez-Randulfe I."/>
            <person name="Martinez-Lago N."/>
            <person name="Ladra S."/>
            <person name="Aparicio L.A."/>
            <person name="Bou G."/>
            <person name="Mira A."/>
            <person name="Vallejo J.A."/>
            <person name="Poza M."/>
        </authorList>
    </citation>
    <scope>NUCLEOTIDE SEQUENCE</scope>
    <source>
        <strain evidence="7">PM79KC-AC-4</strain>
    </source>
</reference>
<dbReference type="AlphaFoldDB" id="A0A0B4S1S7"/>
<dbReference type="EMBL" id="CP009761">
    <property type="protein sequence ID" value="AIZ36775.1"/>
    <property type="molecule type" value="Genomic_DNA"/>
</dbReference>
<dbReference type="SMART" id="SM00345">
    <property type="entry name" value="HTH_GNTR"/>
    <property type="match status" value="1"/>
</dbReference>
<protein>
    <submittedName>
        <fullName evidence="5">GntR family transcriptional regulator</fullName>
    </submittedName>
</protein>
<evidence type="ECO:0000256" key="3">
    <source>
        <dbReference type="ARBA" id="ARBA00023163"/>
    </source>
</evidence>
<dbReference type="InterPro" id="IPR008920">
    <property type="entry name" value="TF_FadR/GntR_C"/>
</dbReference>
<dbReference type="STRING" id="33033.NW74_05220"/>
<dbReference type="SMART" id="SM00895">
    <property type="entry name" value="FCD"/>
    <property type="match status" value="1"/>
</dbReference>
<dbReference type="Pfam" id="PF07729">
    <property type="entry name" value="FCD"/>
    <property type="match status" value="1"/>
</dbReference>
<dbReference type="OrthoDB" id="9781630at2"/>